<feature type="compositionally biased region" description="Polar residues" evidence="1">
    <location>
        <begin position="52"/>
        <end position="61"/>
    </location>
</feature>
<accession>A0ABT8VJM3</accession>
<reference evidence="2" key="1">
    <citation type="submission" date="2023-07" db="EMBL/GenBank/DDBJ databases">
        <authorList>
            <person name="Aktuganov G."/>
            <person name="Boyko T."/>
            <person name="Delegan Y."/>
            <person name="Galimzianova N."/>
            <person name="Gilvanova E."/>
            <person name="Korobov V."/>
            <person name="Kuzmina L."/>
            <person name="Melentiev A."/>
            <person name="Milman P."/>
            <person name="Ryabova A."/>
            <person name="Stupak E."/>
            <person name="Yasakov T."/>
            <person name="Zharikova N."/>
            <person name="Zhurenko E."/>
        </authorList>
    </citation>
    <scope>NUCLEOTIDE SEQUENCE</scope>
    <source>
        <strain evidence="2">IB-739</strain>
    </source>
</reference>
<comment type="caution">
    <text evidence="2">The sequence shown here is derived from an EMBL/GenBank/DDBJ whole genome shotgun (WGS) entry which is preliminary data.</text>
</comment>
<name>A0ABT8VJM3_9BACL</name>
<dbReference type="Proteomes" id="UP001168883">
    <property type="component" value="Unassembled WGS sequence"/>
</dbReference>
<organism evidence="2 3">
    <name type="scientific">Paenibacillus ehimensis</name>
    <dbReference type="NCBI Taxonomy" id="79264"/>
    <lineage>
        <taxon>Bacteria</taxon>
        <taxon>Bacillati</taxon>
        <taxon>Bacillota</taxon>
        <taxon>Bacilli</taxon>
        <taxon>Bacillales</taxon>
        <taxon>Paenibacillaceae</taxon>
        <taxon>Paenibacillus</taxon>
    </lineage>
</organism>
<feature type="compositionally biased region" description="Basic and acidic residues" evidence="1">
    <location>
        <begin position="1"/>
        <end position="20"/>
    </location>
</feature>
<evidence type="ECO:0000313" key="3">
    <source>
        <dbReference type="Proteomes" id="UP001168883"/>
    </source>
</evidence>
<feature type="compositionally biased region" description="Low complexity" evidence="1">
    <location>
        <begin position="27"/>
        <end position="39"/>
    </location>
</feature>
<dbReference type="EMBL" id="JAUMKJ010000056">
    <property type="protein sequence ID" value="MDO3681141.1"/>
    <property type="molecule type" value="Genomic_DNA"/>
</dbReference>
<protein>
    <submittedName>
        <fullName evidence="2">Uncharacterized protein</fullName>
    </submittedName>
</protein>
<sequence>MPPRKQEPPVRSDAAEKTDVNGKLLEGAEAASAATIPAERQQPGTRSKRSAKTTADAQPTETGDAAAKPRASKRKGAAGALAQTSGADRDAAAKPRASKRKGDAGVQTADPQPKEAAEAAPLAEEAVLTVAAAAEPAPEHALPAATAEVKAAAADTPEENTAPVLQRLGARLKKKERNETHDKDRVFIRKDLKLRLDALAENRGKGFKTLLLNYGLEKALDELEQAEAARQED</sequence>
<feature type="region of interest" description="Disordered" evidence="1">
    <location>
        <begin position="1"/>
        <end position="178"/>
    </location>
</feature>
<proteinExistence type="predicted"/>
<feature type="compositionally biased region" description="Low complexity" evidence="1">
    <location>
        <begin position="118"/>
        <end position="154"/>
    </location>
</feature>
<gene>
    <name evidence="2" type="ORF">Q3C12_29515</name>
</gene>
<evidence type="ECO:0000313" key="2">
    <source>
        <dbReference type="EMBL" id="MDO3681141.1"/>
    </source>
</evidence>
<evidence type="ECO:0000256" key="1">
    <source>
        <dbReference type="SAM" id="MobiDB-lite"/>
    </source>
</evidence>
<dbReference type="RefSeq" id="WP_302881097.1">
    <property type="nucleotide sequence ID" value="NZ_JAUMKJ010000056.1"/>
</dbReference>
<keyword evidence="3" id="KW-1185">Reference proteome</keyword>